<dbReference type="PANTHER" id="PTHR43712">
    <property type="entry name" value="PUTATIVE (AFU_ORTHOLOGUE AFUA_4G14580)-RELATED"/>
    <property type="match status" value="1"/>
</dbReference>
<evidence type="ECO:0000259" key="4">
    <source>
        <dbReference type="Pfam" id="PF00891"/>
    </source>
</evidence>
<dbReference type="PANTHER" id="PTHR43712:SF16">
    <property type="entry name" value="O-METHYLTRANSFERASE ELCB"/>
    <property type="match status" value="1"/>
</dbReference>
<dbReference type="GO" id="GO:0032259">
    <property type="term" value="P:methylation"/>
    <property type="evidence" value="ECO:0007669"/>
    <property type="project" value="UniProtKB-KW"/>
</dbReference>
<organism evidence="5 6">
    <name type="scientific">Immersiella caudata</name>
    <dbReference type="NCBI Taxonomy" id="314043"/>
    <lineage>
        <taxon>Eukaryota</taxon>
        <taxon>Fungi</taxon>
        <taxon>Dikarya</taxon>
        <taxon>Ascomycota</taxon>
        <taxon>Pezizomycotina</taxon>
        <taxon>Sordariomycetes</taxon>
        <taxon>Sordariomycetidae</taxon>
        <taxon>Sordariales</taxon>
        <taxon>Lasiosphaeriaceae</taxon>
        <taxon>Immersiella</taxon>
    </lineage>
</organism>
<dbReference type="InterPro" id="IPR036390">
    <property type="entry name" value="WH_DNA-bd_sf"/>
</dbReference>
<dbReference type="Proteomes" id="UP001175000">
    <property type="component" value="Unassembled WGS sequence"/>
</dbReference>
<dbReference type="Gene3D" id="1.10.10.10">
    <property type="entry name" value="Winged helix-like DNA-binding domain superfamily/Winged helix DNA-binding domain"/>
    <property type="match status" value="1"/>
</dbReference>
<dbReference type="SUPFAM" id="SSF46785">
    <property type="entry name" value="Winged helix' DNA-binding domain"/>
    <property type="match status" value="1"/>
</dbReference>
<accession>A0AA39WLP8</accession>
<gene>
    <name evidence="5" type="ORF">B0T14DRAFT_498681</name>
</gene>
<keyword evidence="3" id="KW-0949">S-adenosyl-L-methionine</keyword>
<sequence>MASVDRMTALAKEISGKTAIITDFLTSKGLEAASYDANGLAEFPYSPKDEAVFQARLNLAAATKELYDITVGPKQGLRDLAWDCTNNLSLHAIWDFDIAREVPLEGTISYEDLTAKVEANNDLPIGVLNLRRLLRHAMTNRIFCEPVRNHVAHTRSSRLLVEDEPLKSWAGFISNDVWPAVTQAVKAIRKWPASEEPTETPINPALDQSLPWSEFILQDEVFKKRYNLAMQAHGGAAGYAFEYVVRGYDWASLGTPLLSIAGGQKPRLRLLGRGRSLSEPQVCRAGPGRDADPETIGIVPDHLADRVTLTTHDFFTPQAEFAECYFFRHVFHCFSDKYSVQILHTLIPALRRGSRTIINDGALPEPGTASYLEERTARSMDCLMQVTVNTRKREADNWTQLLRGPTRGSASFACGSPRGARCS</sequence>
<evidence type="ECO:0000256" key="2">
    <source>
        <dbReference type="ARBA" id="ARBA00022679"/>
    </source>
</evidence>
<evidence type="ECO:0000313" key="6">
    <source>
        <dbReference type="Proteomes" id="UP001175000"/>
    </source>
</evidence>
<dbReference type="AlphaFoldDB" id="A0AA39WLP8"/>
<reference evidence="5" key="1">
    <citation type="submission" date="2023-06" db="EMBL/GenBank/DDBJ databases">
        <title>Genome-scale phylogeny and comparative genomics of the fungal order Sordariales.</title>
        <authorList>
            <consortium name="Lawrence Berkeley National Laboratory"/>
            <person name="Hensen N."/>
            <person name="Bonometti L."/>
            <person name="Westerberg I."/>
            <person name="Brannstrom I.O."/>
            <person name="Guillou S."/>
            <person name="Cros-Aarteil S."/>
            <person name="Calhoun S."/>
            <person name="Haridas S."/>
            <person name="Kuo A."/>
            <person name="Mondo S."/>
            <person name="Pangilinan J."/>
            <person name="Riley R."/>
            <person name="Labutti K."/>
            <person name="Andreopoulos B."/>
            <person name="Lipzen A."/>
            <person name="Chen C."/>
            <person name="Yanf M."/>
            <person name="Daum C."/>
            <person name="Ng V."/>
            <person name="Clum A."/>
            <person name="Steindorff A."/>
            <person name="Ohm R."/>
            <person name="Martin F."/>
            <person name="Silar P."/>
            <person name="Natvig D."/>
            <person name="Lalanne C."/>
            <person name="Gautier V."/>
            <person name="Ament-Velasquez S.L."/>
            <person name="Kruys A."/>
            <person name="Hutchinson M.I."/>
            <person name="Powell A.J."/>
            <person name="Barry K."/>
            <person name="Miller A.N."/>
            <person name="Grigoriev I.V."/>
            <person name="Debuchy R."/>
            <person name="Gladieux P."/>
            <person name="Thoren M.H."/>
            <person name="Johannesson H."/>
        </authorList>
    </citation>
    <scope>NUCLEOTIDE SEQUENCE</scope>
    <source>
        <strain evidence="5">CBS 606.72</strain>
    </source>
</reference>
<dbReference type="InterPro" id="IPR036388">
    <property type="entry name" value="WH-like_DNA-bd_sf"/>
</dbReference>
<evidence type="ECO:0000313" key="5">
    <source>
        <dbReference type="EMBL" id="KAK0617718.1"/>
    </source>
</evidence>
<proteinExistence type="predicted"/>
<evidence type="ECO:0000256" key="1">
    <source>
        <dbReference type="ARBA" id="ARBA00022603"/>
    </source>
</evidence>
<evidence type="ECO:0000256" key="3">
    <source>
        <dbReference type="ARBA" id="ARBA00022691"/>
    </source>
</evidence>
<dbReference type="InterPro" id="IPR016461">
    <property type="entry name" value="COMT-like"/>
</dbReference>
<feature type="domain" description="O-methyltransferase C-terminal" evidence="4">
    <location>
        <begin position="303"/>
        <end position="403"/>
    </location>
</feature>
<name>A0AA39WLP8_9PEZI</name>
<comment type="caution">
    <text evidence="5">The sequence shown here is derived from an EMBL/GenBank/DDBJ whole genome shotgun (WGS) entry which is preliminary data.</text>
</comment>
<dbReference type="InterPro" id="IPR029063">
    <property type="entry name" value="SAM-dependent_MTases_sf"/>
</dbReference>
<dbReference type="SUPFAM" id="SSF53335">
    <property type="entry name" value="S-adenosyl-L-methionine-dependent methyltransferases"/>
    <property type="match status" value="1"/>
</dbReference>
<dbReference type="Gene3D" id="3.40.50.150">
    <property type="entry name" value="Vaccinia Virus protein VP39"/>
    <property type="match status" value="1"/>
</dbReference>
<keyword evidence="6" id="KW-1185">Reference proteome</keyword>
<keyword evidence="1" id="KW-0489">Methyltransferase</keyword>
<keyword evidence="2" id="KW-0808">Transferase</keyword>
<dbReference type="PROSITE" id="PS51683">
    <property type="entry name" value="SAM_OMT_II"/>
    <property type="match status" value="1"/>
</dbReference>
<dbReference type="GO" id="GO:0008171">
    <property type="term" value="F:O-methyltransferase activity"/>
    <property type="evidence" value="ECO:0007669"/>
    <property type="project" value="InterPro"/>
</dbReference>
<dbReference type="InterPro" id="IPR001077">
    <property type="entry name" value="COMT_C"/>
</dbReference>
<dbReference type="Pfam" id="PF00891">
    <property type="entry name" value="Methyltransf_2"/>
    <property type="match status" value="1"/>
</dbReference>
<dbReference type="EMBL" id="JAULSU010000005">
    <property type="protein sequence ID" value="KAK0617718.1"/>
    <property type="molecule type" value="Genomic_DNA"/>
</dbReference>
<protein>
    <recommendedName>
        <fullName evidence="4">O-methyltransferase C-terminal domain-containing protein</fullName>
    </recommendedName>
</protein>